<dbReference type="EMBL" id="JACVVK020000390">
    <property type="protein sequence ID" value="KAK7475950.1"/>
    <property type="molecule type" value="Genomic_DNA"/>
</dbReference>
<proteinExistence type="predicted"/>
<dbReference type="Proteomes" id="UP001519460">
    <property type="component" value="Unassembled WGS sequence"/>
</dbReference>
<evidence type="ECO:0000313" key="1">
    <source>
        <dbReference type="EMBL" id="KAK7475950.1"/>
    </source>
</evidence>
<organism evidence="1 2">
    <name type="scientific">Batillaria attramentaria</name>
    <dbReference type="NCBI Taxonomy" id="370345"/>
    <lineage>
        <taxon>Eukaryota</taxon>
        <taxon>Metazoa</taxon>
        <taxon>Spiralia</taxon>
        <taxon>Lophotrochozoa</taxon>
        <taxon>Mollusca</taxon>
        <taxon>Gastropoda</taxon>
        <taxon>Caenogastropoda</taxon>
        <taxon>Sorbeoconcha</taxon>
        <taxon>Cerithioidea</taxon>
        <taxon>Batillariidae</taxon>
        <taxon>Batillaria</taxon>
    </lineage>
</organism>
<evidence type="ECO:0000313" key="2">
    <source>
        <dbReference type="Proteomes" id="UP001519460"/>
    </source>
</evidence>
<reference evidence="1 2" key="1">
    <citation type="journal article" date="2023" name="Sci. Data">
        <title>Genome assembly of the Korean intertidal mud-creeper Batillaria attramentaria.</title>
        <authorList>
            <person name="Patra A.K."/>
            <person name="Ho P.T."/>
            <person name="Jun S."/>
            <person name="Lee S.J."/>
            <person name="Kim Y."/>
            <person name="Won Y.J."/>
        </authorList>
    </citation>
    <scope>NUCLEOTIDE SEQUENCE [LARGE SCALE GENOMIC DNA]</scope>
    <source>
        <strain evidence="1">Wonlab-2016</strain>
    </source>
</reference>
<gene>
    <name evidence="1" type="ORF">BaRGS_00032839</name>
</gene>
<comment type="caution">
    <text evidence="1">The sequence shown here is derived from an EMBL/GenBank/DDBJ whole genome shotgun (WGS) entry which is preliminary data.</text>
</comment>
<sequence>MNIDNRREKNPDYSLVESVSYLGRLYYSVQSLNHVSTSVKGEWCEQRLVRLSLIMVQRKNFKIEKDKR</sequence>
<accession>A0ABD0JMI3</accession>
<keyword evidence="2" id="KW-1185">Reference proteome</keyword>
<name>A0ABD0JMI3_9CAEN</name>
<protein>
    <submittedName>
        <fullName evidence="1">Uncharacterized protein</fullName>
    </submittedName>
</protein>
<dbReference type="AlphaFoldDB" id="A0ABD0JMI3"/>
<feature type="non-terminal residue" evidence="1">
    <location>
        <position position="68"/>
    </location>
</feature>